<dbReference type="Pfam" id="PF13456">
    <property type="entry name" value="RVT_3"/>
    <property type="match status" value="1"/>
</dbReference>
<evidence type="ECO:0000313" key="3">
    <source>
        <dbReference type="Proteomes" id="UP001281410"/>
    </source>
</evidence>
<reference evidence="2" key="1">
    <citation type="journal article" date="2023" name="Plant J.">
        <title>Genome sequences and population genomics provide insights into the demographic history, inbreeding, and mutation load of two 'living fossil' tree species of Dipteronia.</title>
        <authorList>
            <person name="Feng Y."/>
            <person name="Comes H.P."/>
            <person name="Chen J."/>
            <person name="Zhu S."/>
            <person name="Lu R."/>
            <person name="Zhang X."/>
            <person name="Li P."/>
            <person name="Qiu J."/>
            <person name="Olsen K.M."/>
            <person name="Qiu Y."/>
        </authorList>
    </citation>
    <scope>NUCLEOTIDE SEQUENCE</scope>
    <source>
        <strain evidence="2">NBL</strain>
    </source>
</reference>
<evidence type="ECO:0000259" key="1">
    <source>
        <dbReference type="Pfam" id="PF13456"/>
    </source>
</evidence>
<keyword evidence="3" id="KW-1185">Reference proteome</keyword>
<evidence type="ECO:0000313" key="2">
    <source>
        <dbReference type="EMBL" id="KAK3226041.1"/>
    </source>
</evidence>
<accession>A0AAE0EF49</accession>
<dbReference type="SUPFAM" id="SSF53098">
    <property type="entry name" value="Ribonuclease H-like"/>
    <property type="match status" value="1"/>
</dbReference>
<proteinExistence type="predicted"/>
<dbReference type="GO" id="GO:0003676">
    <property type="term" value="F:nucleic acid binding"/>
    <property type="evidence" value="ECO:0007669"/>
    <property type="project" value="InterPro"/>
</dbReference>
<dbReference type="PANTHER" id="PTHR47074">
    <property type="entry name" value="BNAC02G40300D PROTEIN"/>
    <property type="match status" value="1"/>
</dbReference>
<sequence>MVLWRVWYRRNGVIHDQKILTDLEVVPWATSFLTEFRQANIVTSGNAGEVKKPKPKWTPPLVGKVKMNTDATINSGDVVALLRGLVMASDVGLWPSEVEVDAQTIVTLMDSSGIPFSDVWMVIQDIKLLLEEFPACSVAFVPRNANMVAHCLAKLGLSLVNDCFWM</sequence>
<protein>
    <recommendedName>
        <fullName evidence="1">RNase H type-1 domain-containing protein</fullName>
    </recommendedName>
</protein>
<dbReference type="CDD" id="cd06222">
    <property type="entry name" value="RNase_H_like"/>
    <property type="match status" value="1"/>
</dbReference>
<gene>
    <name evidence="2" type="ORF">Dsin_005903</name>
</gene>
<feature type="domain" description="RNase H type-1" evidence="1">
    <location>
        <begin position="62"/>
        <end position="155"/>
    </location>
</feature>
<dbReference type="Proteomes" id="UP001281410">
    <property type="component" value="Unassembled WGS sequence"/>
</dbReference>
<comment type="caution">
    <text evidence="2">The sequence shown here is derived from an EMBL/GenBank/DDBJ whole genome shotgun (WGS) entry which is preliminary data.</text>
</comment>
<organism evidence="2 3">
    <name type="scientific">Dipteronia sinensis</name>
    <dbReference type="NCBI Taxonomy" id="43782"/>
    <lineage>
        <taxon>Eukaryota</taxon>
        <taxon>Viridiplantae</taxon>
        <taxon>Streptophyta</taxon>
        <taxon>Embryophyta</taxon>
        <taxon>Tracheophyta</taxon>
        <taxon>Spermatophyta</taxon>
        <taxon>Magnoliopsida</taxon>
        <taxon>eudicotyledons</taxon>
        <taxon>Gunneridae</taxon>
        <taxon>Pentapetalae</taxon>
        <taxon>rosids</taxon>
        <taxon>malvids</taxon>
        <taxon>Sapindales</taxon>
        <taxon>Sapindaceae</taxon>
        <taxon>Hippocastanoideae</taxon>
        <taxon>Acereae</taxon>
        <taxon>Dipteronia</taxon>
    </lineage>
</organism>
<dbReference type="InterPro" id="IPR036397">
    <property type="entry name" value="RNaseH_sf"/>
</dbReference>
<dbReference type="AlphaFoldDB" id="A0AAE0EF49"/>
<dbReference type="EMBL" id="JANJYJ010000002">
    <property type="protein sequence ID" value="KAK3226041.1"/>
    <property type="molecule type" value="Genomic_DNA"/>
</dbReference>
<name>A0AAE0EF49_9ROSI</name>
<dbReference type="PANTHER" id="PTHR47074:SF11">
    <property type="entry name" value="REVERSE TRANSCRIPTASE-LIKE PROTEIN"/>
    <property type="match status" value="1"/>
</dbReference>
<dbReference type="Gene3D" id="3.30.420.10">
    <property type="entry name" value="Ribonuclease H-like superfamily/Ribonuclease H"/>
    <property type="match status" value="1"/>
</dbReference>
<dbReference type="InterPro" id="IPR002156">
    <property type="entry name" value="RNaseH_domain"/>
</dbReference>
<dbReference type="InterPro" id="IPR012337">
    <property type="entry name" value="RNaseH-like_sf"/>
</dbReference>
<dbReference type="InterPro" id="IPR052929">
    <property type="entry name" value="RNase_H-like_EbsB-rel"/>
</dbReference>
<dbReference type="InterPro" id="IPR044730">
    <property type="entry name" value="RNase_H-like_dom_plant"/>
</dbReference>
<dbReference type="GO" id="GO:0004523">
    <property type="term" value="F:RNA-DNA hybrid ribonuclease activity"/>
    <property type="evidence" value="ECO:0007669"/>
    <property type="project" value="InterPro"/>
</dbReference>